<feature type="domain" description="EAL" evidence="7">
    <location>
        <begin position="1122"/>
        <end position="1376"/>
    </location>
</feature>
<dbReference type="SUPFAM" id="SSF52172">
    <property type="entry name" value="CheY-like"/>
    <property type="match status" value="1"/>
</dbReference>
<dbReference type="Proteomes" id="UP000502260">
    <property type="component" value="Chromosome"/>
</dbReference>
<feature type="transmembrane region" description="Helical" evidence="3">
    <location>
        <begin position="89"/>
        <end position="109"/>
    </location>
</feature>
<feature type="domain" description="PAS" evidence="5">
    <location>
        <begin position="822"/>
        <end position="867"/>
    </location>
</feature>
<dbReference type="Pfam" id="PF00990">
    <property type="entry name" value="GGDEF"/>
    <property type="match status" value="1"/>
</dbReference>
<evidence type="ECO:0008006" key="11">
    <source>
        <dbReference type="Google" id="ProtNLM"/>
    </source>
</evidence>
<evidence type="ECO:0000259" key="8">
    <source>
        <dbReference type="PROSITE" id="PS50887"/>
    </source>
</evidence>
<dbReference type="Pfam" id="PF00072">
    <property type="entry name" value="Response_reg"/>
    <property type="match status" value="1"/>
</dbReference>
<dbReference type="InterPro" id="IPR001633">
    <property type="entry name" value="EAL_dom"/>
</dbReference>
<dbReference type="SUPFAM" id="SSF55073">
    <property type="entry name" value="Nucleotide cyclase"/>
    <property type="match status" value="1"/>
</dbReference>
<sequence>MTSVKGTSSPSSVNAVRVALLYLVFASLWILASDHLLNPTVNDPALLIWISQAKGILFVVVTALLLYLLLRGRSAGFEELPRPAPKVRYLVGVFLGLALIVMSVAYGVVRMQALRIQAAAQADLAAIAEMKTGQIEAWMGERRADAEVLAESTSFIECVERWRLTGDARSGRNFRNRLDTLRRVEHYDIELLDTQGRRMLAGDARPDTLDLTRTKLLPEALLTGKIQVSELYRDRLGSVRLDYVVPLILSDAGVQRRIGAVVLRAPVEGFLFPLVQSWPTPSPSAESILARRDGDSVLFLNDLRHRKITALSYRLPLDIAALPAAMAIRSGKAQTLEGVDYRGVPVLAAVRPVNGTSWFLVAKVDRDEMLAPLNKLGLAISLVALVAVGAVAAAVMMLWRQQLRTHGLELAAQAAEKDQQIKLFYDLPFIGMSITSPPSKRFLHVNDCLCEMLGYSRDELLGLTWSELTHPDDLAANITQFERMLAGEINGFQLEKRFIRKDGAVINASLDGRAVRRADGTVELMVATVQDITERKRAEEKIRQLNAELEQRVAERTAQLEALAREQVALQKSKRRYDGLAAHIPVGVYRLCMPRDGGQRFEYVSPRFCEMSGVDMEAALADTGAVFERIYPDDLPGFLASVENARHDVQPYHWEGRVVVRGEVRWMKVEAMPEVLHDGDIVWDGVQVDITERKQAEAQLRLLSAALEAAANAIVITDTDAVVQWANPAFMALTGYRLEEIIGKNPKDLTRSGKQGPAFYQSLWQTILAGNVWRGELVNRRGDGSLYHEEMTITPVPDDAGVIRHFIAVKQDISARKLVEDKLRQSAMVFESTRDGVVITDPDANIVAVNRAYREITGYSDEEVLGQKPSILRSGRHDRTFYQAMWTGVSENGYWQGEIWNRRKNGEVYPEWITISAVRDGSGTVTHYVGVSTDISQLRRSEESLAHLVHYDPLTDLPNRLLFQSRLEHALQGAAQFGRRVAVLLLDLDGFKDINDSLGHPAGDALLQLVAERVRQRLHEDETMARLGGDEFGLLLEHLADPQDAAVLAQDVVSLLAMPFRLDGGREVYLGGSIGISLFPSDGTTATELVRNADTALYQAKGNGRNQFCFYTGNMNADTLDRLELENALRSAAERGELLLHYQPKVDLHTGQVCGAEALLRWQRNGHGLVFPLMFIPAAERTGLIIPIGAWVIDDACRQIRAWSDEGLGDICMSVNVSARQFFSGDLESVVTRALEKHGVAAKYLDLELTESMLMARPDEAVAQLRNLKAIGVTLSLDDFGTGYSSLAYLSRFPIDTLKIDQSFVRDIVTEPTSAAIAVSTIALAHRLQLRVVAEGVETETQLGYLSMNHCDEMQGYHFSKPLPASEFADLLRAGKSISISDKVSGERTILFVDDDANILAALKRSLRRSGYRILTAGSGREGLDLLATNPVQVVVTDQRMPEMSGAEFIARVKELYPDTVRIVLSGYTDLESITRLINAGAVYKFLTKPWEDDQLRENMQDAFRYHEAVIKPRFT</sequence>
<accession>A0A6F8V9D8</accession>
<dbReference type="CDD" id="cd00130">
    <property type="entry name" value="PAS"/>
    <property type="match status" value="4"/>
</dbReference>
<feature type="transmembrane region" description="Helical" evidence="3">
    <location>
        <begin position="376"/>
        <end position="399"/>
    </location>
</feature>
<dbReference type="CDD" id="cd01948">
    <property type="entry name" value="EAL"/>
    <property type="match status" value="1"/>
</dbReference>
<dbReference type="InterPro" id="IPR052155">
    <property type="entry name" value="Biofilm_reg_signaling"/>
</dbReference>
<evidence type="ECO:0000259" key="6">
    <source>
        <dbReference type="PROSITE" id="PS50113"/>
    </source>
</evidence>
<organism evidence="9 10">
    <name type="scientific">Sulfurimicrobium lacus</name>
    <dbReference type="NCBI Taxonomy" id="2715678"/>
    <lineage>
        <taxon>Bacteria</taxon>
        <taxon>Pseudomonadati</taxon>
        <taxon>Pseudomonadota</taxon>
        <taxon>Betaproteobacteria</taxon>
        <taxon>Nitrosomonadales</taxon>
        <taxon>Sulfuricellaceae</taxon>
        <taxon>Sulfurimicrobium</taxon>
    </lineage>
</organism>
<dbReference type="Pfam" id="PF13426">
    <property type="entry name" value="PAS_9"/>
    <property type="match status" value="1"/>
</dbReference>
<feature type="domain" description="Response regulatory" evidence="4">
    <location>
        <begin position="1389"/>
        <end position="1504"/>
    </location>
</feature>
<dbReference type="CDD" id="cd18774">
    <property type="entry name" value="PDC2_HK_sensor"/>
    <property type="match status" value="1"/>
</dbReference>
<dbReference type="RefSeq" id="WP_173061702.1">
    <property type="nucleotide sequence ID" value="NZ_AP022853.1"/>
</dbReference>
<dbReference type="SMART" id="SM00448">
    <property type="entry name" value="REC"/>
    <property type="match status" value="1"/>
</dbReference>
<dbReference type="Pfam" id="PF00563">
    <property type="entry name" value="EAL"/>
    <property type="match status" value="1"/>
</dbReference>
<evidence type="ECO:0000259" key="5">
    <source>
        <dbReference type="PROSITE" id="PS50112"/>
    </source>
</evidence>
<keyword evidence="2" id="KW-0175">Coiled coil</keyword>
<feature type="domain" description="PAS" evidence="5">
    <location>
        <begin position="441"/>
        <end position="488"/>
    </location>
</feature>
<dbReference type="InterPro" id="IPR013655">
    <property type="entry name" value="PAS_fold_3"/>
</dbReference>
<dbReference type="PANTHER" id="PTHR44757:SF2">
    <property type="entry name" value="BIOFILM ARCHITECTURE MAINTENANCE PROTEIN MBAA"/>
    <property type="match status" value="1"/>
</dbReference>
<reference evidence="10" key="1">
    <citation type="submission" date="2020-03" db="EMBL/GenBank/DDBJ databases">
        <title>Complete genome sequence of sulfur-oxidizing bacterium skT11.</title>
        <authorList>
            <person name="Kanda M."/>
            <person name="Kojima H."/>
            <person name="Fukui M."/>
        </authorList>
    </citation>
    <scope>NUCLEOTIDE SEQUENCE [LARGE SCALE GENOMIC DNA]</scope>
    <source>
        <strain evidence="10">skT11</strain>
    </source>
</reference>
<dbReference type="InterPro" id="IPR000700">
    <property type="entry name" value="PAS-assoc_C"/>
</dbReference>
<feature type="coiled-coil region" evidence="2">
    <location>
        <begin position="535"/>
        <end position="566"/>
    </location>
</feature>
<dbReference type="Gene3D" id="3.40.50.2300">
    <property type="match status" value="1"/>
</dbReference>
<dbReference type="PANTHER" id="PTHR44757">
    <property type="entry name" value="DIGUANYLATE CYCLASE DGCP"/>
    <property type="match status" value="1"/>
</dbReference>
<dbReference type="SMART" id="SM00267">
    <property type="entry name" value="GGDEF"/>
    <property type="match status" value="1"/>
</dbReference>
<dbReference type="EMBL" id="AP022853">
    <property type="protein sequence ID" value="BCB26274.1"/>
    <property type="molecule type" value="Genomic_DNA"/>
</dbReference>
<dbReference type="PROSITE" id="PS50887">
    <property type="entry name" value="GGDEF"/>
    <property type="match status" value="1"/>
</dbReference>
<dbReference type="Pfam" id="PF00989">
    <property type="entry name" value="PAS"/>
    <property type="match status" value="2"/>
</dbReference>
<dbReference type="CDD" id="cd17569">
    <property type="entry name" value="REC_HupR-like"/>
    <property type="match status" value="1"/>
</dbReference>
<feature type="domain" description="PAS" evidence="5">
    <location>
        <begin position="699"/>
        <end position="745"/>
    </location>
</feature>
<dbReference type="PROSITE" id="PS50110">
    <property type="entry name" value="RESPONSE_REGULATORY"/>
    <property type="match status" value="1"/>
</dbReference>
<evidence type="ECO:0000313" key="9">
    <source>
        <dbReference type="EMBL" id="BCB26274.1"/>
    </source>
</evidence>
<dbReference type="Gene3D" id="3.30.70.270">
    <property type="match status" value="1"/>
</dbReference>
<dbReference type="GO" id="GO:0000160">
    <property type="term" value="P:phosphorelay signal transduction system"/>
    <property type="evidence" value="ECO:0007669"/>
    <property type="project" value="InterPro"/>
</dbReference>
<dbReference type="CDD" id="cd01949">
    <property type="entry name" value="GGDEF"/>
    <property type="match status" value="1"/>
</dbReference>
<dbReference type="SMART" id="SM00086">
    <property type="entry name" value="PAC"/>
    <property type="match status" value="4"/>
</dbReference>
<dbReference type="InterPro" id="IPR043128">
    <property type="entry name" value="Rev_trsase/Diguanyl_cyclase"/>
</dbReference>
<feature type="domain" description="PAC" evidence="6">
    <location>
        <begin position="773"/>
        <end position="825"/>
    </location>
</feature>
<dbReference type="SUPFAM" id="SSF55785">
    <property type="entry name" value="PYP-like sensor domain (PAS domain)"/>
    <property type="match status" value="4"/>
</dbReference>
<evidence type="ECO:0000259" key="4">
    <source>
        <dbReference type="PROSITE" id="PS50110"/>
    </source>
</evidence>
<dbReference type="GO" id="GO:0006355">
    <property type="term" value="P:regulation of DNA-templated transcription"/>
    <property type="evidence" value="ECO:0007669"/>
    <property type="project" value="InterPro"/>
</dbReference>
<evidence type="ECO:0000256" key="2">
    <source>
        <dbReference type="SAM" id="Coils"/>
    </source>
</evidence>
<dbReference type="SMART" id="SM00052">
    <property type="entry name" value="EAL"/>
    <property type="match status" value="1"/>
</dbReference>
<dbReference type="NCBIfam" id="TIGR00229">
    <property type="entry name" value="sensory_box"/>
    <property type="match status" value="4"/>
</dbReference>
<dbReference type="InterPro" id="IPR001610">
    <property type="entry name" value="PAC"/>
</dbReference>
<keyword evidence="3" id="KW-0472">Membrane</keyword>
<dbReference type="NCBIfam" id="TIGR00254">
    <property type="entry name" value="GGDEF"/>
    <property type="match status" value="1"/>
</dbReference>
<name>A0A6F8V9D8_9PROT</name>
<dbReference type="Gene3D" id="3.30.450.20">
    <property type="entry name" value="PAS domain"/>
    <property type="match status" value="4"/>
</dbReference>
<dbReference type="Pfam" id="PF08447">
    <property type="entry name" value="PAS_3"/>
    <property type="match status" value="1"/>
</dbReference>
<feature type="domain" description="GGDEF" evidence="8">
    <location>
        <begin position="979"/>
        <end position="1113"/>
    </location>
</feature>
<dbReference type="InterPro" id="IPR000014">
    <property type="entry name" value="PAS"/>
</dbReference>
<dbReference type="InterPro" id="IPR011006">
    <property type="entry name" value="CheY-like_superfamily"/>
</dbReference>
<dbReference type="SUPFAM" id="SSF141868">
    <property type="entry name" value="EAL domain-like"/>
    <property type="match status" value="1"/>
</dbReference>
<evidence type="ECO:0000256" key="1">
    <source>
        <dbReference type="PROSITE-ProRule" id="PRU00169"/>
    </source>
</evidence>
<evidence type="ECO:0000256" key="3">
    <source>
        <dbReference type="SAM" id="Phobius"/>
    </source>
</evidence>
<proteinExistence type="predicted"/>
<dbReference type="KEGG" id="slac:SKTS_11600"/>
<dbReference type="InterPro" id="IPR035919">
    <property type="entry name" value="EAL_sf"/>
</dbReference>
<keyword evidence="10" id="KW-1185">Reference proteome</keyword>
<dbReference type="FunFam" id="3.20.20.450:FF:000001">
    <property type="entry name" value="Cyclic di-GMP phosphodiesterase yahA"/>
    <property type="match status" value="1"/>
</dbReference>
<evidence type="ECO:0000313" key="10">
    <source>
        <dbReference type="Proteomes" id="UP000502260"/>
    </source>
</evidence>
<keyword evidence="3" id="KW-1133">Transmembrane helix</keyword>
<dbReference type="InterPro" id="IPR000160">
    <property type="entry name" value="GGDEF_dom"/>
</dbReference>
<dbReference type="InterPro" id="IPR035965">
    <property type="entry name" value="PAS-like_dom_sf"/>
</dbReference>
<keyword evidence="1" id="KW-0597">Phosphoprotein</keyword>
<dbReference type="Gene3D" id="3.20.20.450">
    <property type="entry name" value="EAL domain"/>
    <property type="match status" value="1"/>
</dbReference>
<protein>
    <recommendedName>
        <fullName evidence="11">Diguanylate cyclase</fullName>
    </recommendedName>
</protein>
<dbReference type="InterPro" id="IPR001789">
    <property type="entry name" value="Sig_transdc_resp-reg_receiver"/>
</dbReference>
<gene>
    <name evidence="9" type="ORF">SKTS_11600</name>
</gene>
<keyword evidence="3" id="KW-0812">Transmembrane</keyword>
<feature type="transmembrane region" description="Helical" evidence="3">
    <location>
        <begin position="12"/>
        <end position="32"/>
    </location>
</feature>
<evidence type="ECO:0000259" key="7">
    <source>
        <dbReference type="PROSITE" id="PS50883"/>
    </source>
</evidence>
<dbReference type="InterPro" id="IPR029787">
    <property type="entry name" value="Nucleotide_cyclase"/>
</dbReference>
<dbReference type="PROSITE" id="PS50112">
    <property type="entry name" value="PAS"/>
    <property type="match status" value="3"/>
</dbReference>
<dbReference type="InterPro" id="IPR013767">
    <property type="entry name" value="PAS_fold"/>
</dbReference>
<dbReference type="PROSITE" id="PS50883">
    <property type="entry name" value="EAL"/>
    <property type="match status" value="1"/>
</dbReference>
<feature type="domain" description="PAC" evidence="6">
    <location>
        <begin position="492"/>
        <end position="544"/>
    </location>
</feature>
<feature type="modified residue" description="4-aspartylphosphate" evidence="1">
    <location>
        <position position="1438"/>
    </location>
</feature>
<feature type="domain" description="PAC" evidence="6">
    <location>
        <begin position="895"/>
        <end position="947"/>
    </location>
</feature>
<dbReference type="PROSITE" id="PS50113">
    <property type="entry name" value="PAC"/>
    <property type="match status" value="3"/>
</dbReference>
<feature type="transmembrane region" description="Helical" evidence="3">
    <location>
        <begin position="44"/>
        <end position="69"/>
    </location>
</feature>
<dbReference type="SMART" id="SM00091">
    <property type="entry name" value="PAS"/>
    <property type="match status" value="4"/>
</dbReference>